<dbReference type="OrthoDB" id="8160532at2"/>
<gene>
    <name evidence="2" type="ORF">GRI36_11675</name>
</gene>
<dbReference type="PROSITE" id="PS51257">
    <property type="entry name" value="PROKAR_LIPOPROTEIN"/>
    <property type="match status" value="1"/>
</dbReference>
<reference evidence="2 3" key="1">
    <citation type="submission" date="2019-12" db="EMBL/GenBank/DDBJ databases">
        <title>Genomic-based taxomic classification of the family Erythrobacteraceae.</title>
        <authorList>
            <person name="Xu L."/>
        </authorList>
    </citation>
    <scope>NUCLEOTIDE SEQUENCE [LARGE SCALE GENOMIC DNA]</scope>
    <source>
        <strain evidence="2 3">JCM 17802</strain>
    </source>
</reference>
<evidence type="ECO:0000313" key="3">
    <source>
        <dbReference type="Proteomes" id="UP000468943"/>
    </source>
</evidence>
<dbReference type="Proteomes" id="UP000468943">
    <property type="component" value="Unassembled WGS sequence"/>
</dbReference>
<proteinExistence type="predicted"/>
<feature type="signal peptide" evidence="1">
    <location>
        <begin position="1"/>
        <end position="21"/>
    </location>
</feature>
<organism evidence="2 3">
    <name type="scientific">Pontixanthobacter gangjinensis</name>
    <dbReference type="NCBI Taxonomy" id="1028742"/>
    <lineage>
        <taxon>Bacteria</taxon>
        <taxon>Pseudomonadati</taxon>
        <taxon>Pseudomonadota</taxon>
        <taxon>Alphaproteobacteria</taxon>
        <taxon>Sphingomonadales</taxon>
        <taxon>Erythrobacteraceae</taxon>
        <taxon>Pontixanthobacter</taxon>
    </lineage>
</organism>
<protein>
    <recommendedName>
        <fullName evidence="4">Lipoprotein</fullName>
    </recommendedName>
</protein>
<dbReference type="AlphaFoldDB" id="A0A6I4SRK2"/>
<keyword evidence="1" id="KW-0732">Signal</keyword>
<feature type="chain" id="PRO_5026330491" description="Lipoprotein" evidence="1">
    <location>
        <begin position="22"/>
        <end position="214"/>
    </location>
</feature>
<dbReference type="EMBL" id="WTYS01000001">
    <property type="protein sequence ID" value="MXO57537.1"/>
    <property type="molecule type" value="Genomic_DNA"/>
</dbReference>
<comment type="caution">
    <text evidence="2">The sequence shown here is derived from an EMBL/GenBank/DDBJ whole genome shotgun (WGS) entry which is preliminary data.</text>
</comment>
<name>A0A6I4SRK2_9SPHN</name>
<dbReference type="RefSeq" id="WP_160598605.1">
    <property type="nucleotide sequence ID" value="NZ_WTYS01000001.1"/>
</dbReference>
<keyword evidence="3" id="KW-1185">Reference proteome</keyword>
<sequence>MRQIRRFKPALSLGLACLIVAGCDLPGSDQSGTNDDQENRAVSDAANVAQGPAKSNVPEGALPNPEPAKIVRAICAEDEPIIFSCTVKGGKQLSVCASETDAGKPTAQYRFGRQSAEMVINGGRFSSVPYSGGGEAQIAFSKGDTRYIVFSRVIRTNFEPGEPNEPDFQDGVMVVRSGRPAVTIRCEGEVAQEVDVAAGDLYGGIGDEVFYPED</sequence>
<evidence type="ECO:0008006" key="4">
    <source>
        <dbReference type="Google" id="ProtNLM"/>
    </source>
</evidence>
<evidence type="ECO:0000256" key="1">
    <source>
        <dbReference type="SAM" id="SignalP"/>
    </source>
</evidence>
<evidence type="ECO:0000313" key="2">
    <source>
        <dbReference type="EMBL" id="MXO57537.1"/>
    </source>
</evidence>
<accession>A0A6I4SRK2</accession>